<gene>
    <name evidence="3" type="ORF">RM544_06130</name>
</gene>
<dbReference type="Proteomes" id="UP001249020">
    <property type="component" value="Unassembled WGS sequence"/>
</dbReference>
<evidence type="ECO:0000256" key="1">
    <source>
        <dbReference type="SAM" id="MobiDB-lite"/>
    </source>
</evidence>
<evidence type="ECO:0008006" key="5">
    <source>
        <dbReference type="Google" id="ProtNLM"/>
    </source>
</evidence>
<feature type="signal peptide" evidence="2">
    <location>
        <begin position="1"/>
        <end position="21"/>
    </location>
</feature>
<evidence type="ECO:0000313" key="3">
    <source>
        <dbReference type="EMBL" id="MDT0582108.1"/>
    </source>
</evidence>
<comment type="caution">
    <text evidence="3">The sequence shown here is derived from an EMBL/GenBank/DDBJ whole genome shotgun (WGS) entry which is preliminary data.</text>
</comment>
<feature type="chain" id="PRO_5043947976" description="Carboxypeptidase regulatory-like domain-containing protein" evidence="2">
    <location>
        <begin position="22"/>
        <end position="677"/>
    </location>
</feature>
<feature type="region of interest" description="Disordered" evidence="1">
    <location>
        <begin position="20"/>
        <end position="39"/>
    </location>
</feature>
<keyword evidence="2" id="KW-0732">Signal</keyword>
<name>A0AAW8QY72_9ALTE</name>
<reference evidence="3 4" key="1">
    <citation type="submission" date="2023-09" db="EMBL/GenBank/DDBJ databases">
        <authorList>
            <person name="Rey-Velasco X."/>
        </authorList>
    </citation>
    <scope>NUCLEOTIDE SEQUENCE [LARGE SCALE GENOMIC DNA]</scope>
    <source>
        <strain evidence="3 4">W409</strain>
    </source>
</reference>
<keyword evidence="4" id="KW-1185">Reference proteome</keyword>
<proteinExistence type="predicted"/>
<evidence type="ECO:0000313" key="4">
    <source>
        <dbReference type="Proteomes" id="UP001249020"/>
    </source>
</evidence>
<dbReference type="AlphaFoldDB" id="A0AAW8QY72"/>
<sequence>MKKLILIVTAIVLMSACGGGSGDSSPVGDPPPPPPPPSTVSLQISGTISSPDLPNALITATVAGRSFETSSDELGNYSLEIEINESEQTSLLVIDAFGTGSLSHIHYKTYVDSIQSLLTIGNQLNDSDVPSLRVSQIKTALSAVLRHEGEITDLDSLALARQEYDRDLVLPFATTLVYFTDLVDGQMFDLPDGIETTWELLSDKETALDMARVLAERNPPAAQGETSEFNEVTQSLVTNSELVGSAESLNLPTNFYFIGLGDSNGDGKIELLEDGSGSLTFSGTEYPATWDLQDQLLNLQLDGAAFRVFLSGNICEGYIRTANIGFIDDAADSTLLSLLLTREVICEDEPSLNYTSRTVQAYEVVDERVVADPEWLTEGEYVLLSPDVVISHITPESPQAVLNFSYLTRVIVSEGNGFVLRRAIDFTVDNELIYKEYQGTFSSDQKQLILPLEDGETFSFNIARPISNELALSSISATQIAISNDESEPDAEVDPDAKTLVQKSGFIVQKDEQNFTDNSIVGWYESRNVSWFKTQTTWYEYREDGTAYTYSWIDQNDDHQIQEASNTGQSEISIFKRYWRLNDGGDVEEKVYLPIFRGNDDACASATFDSFPEQDCYLRQTSVISRINSIDDKLLIDWQYSRFRFTGISTITELNAVEPEMLKRLEAKPTLIEEAGL</sequence>
<dbReference type="RefSeq" id="WP_311360890.1">
    <property type="nucleotide sequence ID" value="NZ_JAVRIE010000002.1"/>
</dbReference>
<evidence type="ECO:0000256" key="2">
    <source>
        <dbReference type="SAM" id="SignalP"/>
    </source>
</evidence>
<protein>
    <recommendedName>
        <fullName evidence="5">Carboxypeptidase regulatory-like domain-containing protein</fullName>
    </recommendedName>
</protein>
<organism evidence="3 4">
    <name type="scientific">Brumicola blandensis</name>
    <dbReference type="NCBI Taxonomy" id="3075611"/>
    <lineage>
        <taxon>Bacteria</taxon>
        <taxon>Pseudomonadati</taxon>
        <taxon>Pseudomonadota</taxon>
        <taxon>Gammaproteobacteria</taxon>
        <taxon>Alteromonadales</taxon>
        <taxon>Alteromonadaceae</taxon>
        <taxon>Brumicola</taxon>
    </lineage>
</organism>
<feature type="compositionally biased region" description="Pro residues" evidence="1">
    <location>
        <begin position="28"/>
        <end position="38"/>
    </location>
</feature>
<dbReference type="PROSITE" id="PS51257">
    <property type="entry name" value="PROKAR_LIPOPROTEIN"/>
    <property type="match status" value="1"/>
</dbReference>
<dbReference type="EMBL" id="JAVRIE010000002">
    <property type="protein sequence ID" value="MDT0582108.1"/>
    <property type="molecule type" value="Genomic_DNA"/>
</dbReference>
<accession>A0AAW8QY72</accession>